<evidence type="ECO:0000313" key="1">
    <source>
        <dbReference type="EMBL" id="KKL08767.1"/>
    </source>
</evidence>
<gene>
    <name evidence="1" type="ORF">LCGC14_2572550</name>
</gene>
<protein>
    <submittedName>
        <fullName evidence="1">Uncharacterized protein</fullName>
    </submittedName>
</protein>
<accession>A0A0F9B4S1</accession>
<comment type="caution">
    <text evidence="1">The sequence shown here is derived from an EMBL/GenBank/DDBJ whole genome shotgun (WGS) entry which is preliminary data.</text>
</comment>
<name>A0A0F9B4S1_9ZZZZ</name>
<reference evidence="1" key="1">
    <citation type="journal article" date="2015" name="Nature">
        <title>Complex archaea that bridge the gap between prokaryotes and eukaryotes.</title>
        <authorList>
            <person name="Spang A."/>
            <person name="Saw J.H."/>
            <person name="Jorgensen S.L."/>
            <person name="Zaremba-Niedzwiedzka K."/>
            <person name="Martijn J."/>
            <person name="Lind A.E."/>
            <person name="van Eijk R."/>
            <person name="Schleper C."/>
            <person name="Guy L."/>
            <person name="Ettema T.J."/>
        </authorList>
    </citation>
    <scope>NUCLEOTIDE SEQUENCE</scope>
</reference>
<sequence length="287" mass="32811">MPPQEFKPKPANLQTGASNAVSDKDLAIKEIIRSRVKTFNPFRRDRIMEWNANIAYLAGQQHVGMRGGHLVARPKTPFQSTVNKIAPAVRNDVAMATKVPPKFDVVPDTTDSNDKSTAIAGNKMAGYLRRINNFDSQRGRVIIWYDIASIAWRKQYWDPFYKVIGHNPEPEEEGHDPETKPGAPIYQGEAISKHTPTNELIWDWRLDTDHLPWMIHPRKMRLSEIKIRFGEEKALLIPQSEFIDPGTSLETRFEIKIFSDFTRFTNDIAGTTVQPNIEEMGEDDKEI</sequence>
<dbReference type="AlphaFoldDB" id="A0A0F9B4S1"/>
<organism evidence="1">
    <name type="scientific">marine sediment metagenome</name>
    <dbReference type="NCBI Taxonomy" id="412755"/>
    <lineage>
        <taxon>unclassified sequences</taxon>
        <taxon>metagenomes</taxon>
        <taxon>ecological metagenomes</taxon>
    </lineage>
</organism>
<proteinExistence type="predicted"/>
<feature type="non-terminal residue" evidence="1">
    <location>
        <position position="287"/>
    </location>
</feature>
<dbReference type="EMBL" id="LAZR01042746">
    <property type="protein sequence ID" value="KKL08767.1"/>
    <property type="molecule type" value="Genomic_DNA"/>
</dbReference>